<dbReference type="EC" id="2.7.7.65" evidence="1"/>
<dbReference type="Proteomes" id="UP000244224">
    <property type="component" value="Unassembled WGS sequence"/>
</dbReference>
<dbReference type="PROSITE" id="PS50110">
    <property type="entry name" value="RESPONSE_REGULATORY"/>
    <property type="match status" value="2"/>
</dbReference>
<dbReference type="Pfam" id="PF00072">
    <property type="entry name" value="Response_reg"/>
    <property type="match status" value="1"/>
</dbReference>
<dbReference type="PANTHER" id="PTHR45138">
    <property type="entry name" value="REGULATORY COMPONENTS OF SENSORY TRANSDUCTION SYSTEM"/>
    <property type="match status" value="1"/>
</dbReference>
<keyword evidence="3" id="KW-0597">Phosphoprotein</keyword>
<dbReference type="InterPro" id="IPR029787">
    <property type="entry name" value="Nucleotide_cyclase"/>
</dbReference>
<comment type="caution">
    <text evidence="6">The sequence shown here is derived from an EMBL/GenBank/DDBJ whole genome shotgun (WGS) entry which is preliminary data.</text>
</comment>
<dbReference type="SMART" id="SM00448">
    <property type="entry name" value="REC"/>
    <property type="match status" value="1"/>
</dbReference>
<dbReference type="AlphaFoldDB" id="A0A2T6B1L6"/>
<dbReference type="SUPFAM" id="SSF52172">
    <property type="entry name" value="CheY-like"/>
    <property type="match status" value="2"/>
</dbReference>
<evidence type="ECO:0000256" key="1">
    <source>
        <dbReference type="ARBA" id="ARBA00012528"/>
    </source>
</evidence>
<dbReference type="SMART" id="SM00267">
    <property type="entry name" value="GGDEF"/>
    <property type="match status" value="1"/>
</dbReference>
<dbReference type="EMBL" id="QBKP01000006">
    <property type="protein sequence ID" value="PTX49913.1"/>
    <property type="molecule type" value="Genomic_DNA"/>
</dbReference>
<organism evidence="6 7">
    <name type="scientific">Gemmobacter caeni</name>
    <dbReference type="NCBI Taxonomy" id="589035"/>
    <lineage>
        <taxon>Bacteria</taxon>
        <taxon>Pseudomonadati</taxon>
        <taxon>Pseudomonadota</taxon>
        <taxon>Alphaproteobacteria</taxon>
        <taxon>Rhodobacterales</taxon>
        <taxon>Paracoccaceae</taxon>
        <taxon>Gemmobacter</taxon>
    </lineage>
</organism>
<proteinExistence type="predicted"/>
<dbReference type="PROSITE" id="PS50887">
    <property type="entry name" value="GGDEF"/>
    <property type="match status" value="1"/>
</dbReference>
<dbReference type="InterPro" id="IPR050469">
    <property type="entry name" value="Diguanylate_Cyclase"/>
</dbReference>
<dbReference type="InterPro" id="IPR011006">
    <property type="entry name" value="CheY-like_superfamily"/>
</dbReference>
<dbReference type="InterPro" id="IPR000160">
    <property type="entry name" value="GGDEF_dom"/>
</dbReference>
<evidence type="ECO:0000256" key="3">
    <source>
        <dbReference type="PROSITE-ProRule" id="PRU00169"/>
    </source>
</evidence>
<dbReference type="NCBIfam" id="TIGR00254">
    <property type="entry name" value="GGDEF"/>
    <property type="match status" value="1"/>
</dbReference>
<keyword evidence="7" id="KW-1185">Reference proteome</keyword>
<evidence type="ECO:0000313" key="7">
    <source>
        <dbReference type="Proteomes" id="UP000244224"/>
    </source>
</evidence>
<feature type="modified residue" description="4-aspartylphosphate" evidence="3">
    <location>
        <position position="53"/>
    </location>
</feature>
<dbReference type="Gene3D" id="3.40.50.2300">
    <property type="match status" value="1"/>
</dbReference>
<evidence type="ECO:0000256" key="2">
    <source>
        <dbReference type="ARBA" id="ARBA00034247"/>
    </source>
</evidence>
<feature type="domain" description="GGDEF" evidence="5">
    <location>
        <begin position="321"/>
        <end position="457"/>
    </location>
</feature>
<feature type="modified residue" description="4-aspartylphosphate" evidence="3">
    <location>
        <position position="203"/>
    </location>
</feature>
<evidence type="ECO:0000313" key="6">
    <source>
        <dbReference type="EMBL" id="PTX49913.1"/>
    </source>
</evidence>
<evidence type="ECO:0000259" key="4">
    <source>
        <dbReference type="PROSITE" id="PS50110"/>
    </source>
</evidence>
<reference evidence="6 7" key="1">
    <citation type="submission" date="2018-04" db="EMBL/GenBank/DDBJ databases">
        <title>Genomic Encyclopedia of Archaeal and Bacterial Type Strains, Phase II (KMG-II): from individual species to whole genera.</title>
        <authorList>
            <person name="Goeker M."/>
        </authorList>
    </citation>
    <scope>NUCLEOTIDE SEQUENCE [LARGE SCALE GENOMIC DNA]</scope>
    <source>
        <strain evidence="6 7">DSM 21823</strain>
    </source>
</reference>
<dbReference type="InterPro" id="IPR043128">
    <property type="entry name" value="Rev_trsase/Diguanyl_cyclase"/>
</dbReference>
<feature type="domain" description="Response regulatory" evidence="4">
    <location>
        <begin position="153"/>
        <end position="271"/>
    </location>
</feature>
<dbReference type="PANTHER" id="PTHR45138:SF9">
    <property type="entry name" value="DIGUANYLATE CYCLASE DGCM-RELATED"/>
    <property type="match status" value="1"/>
</dbReference>
<accession>A0A2T6B1L6</accession>
<comment type="catalytic activity">
    <reaction evidence="2">
        <text>2 GTP = 3',3'-c-di-GMP + 2 diphosphate</text>
        <dbReference type="Rhea" id="RHEA:24898"/>
        <dbReference type="ChEBI" id="CHEBI:33019"/>
        <dbReference type="ChEBI" id="CHEBI:37565"/>
        <dbReference type="ChEBI" id="CHEBI:58805"/>
        <dbReference type="EC" id="2.7.7.65"/>
    </reaction>
</comment>
<dbReference type="GO" id="GO:0052621">
    <property type="term" value="F:diguanylate cyclase activity"/>
    <property type="evidence" value="ECO:0007669"/>
    <property type="project" value="UniProtKB-EC"/>
</dbReference>
<protein>
    <recommendedName>
        <fullName evidence="1">diguanylate cyclase</fullName>
        <ecNumber evidence="1">2.7.7.65</ecNumber>
    </recommendedName>
</protein>
<dbReference type="GO" id="GO:0000160">
    <property type="term" value="P:phosphorelay signal transduction system"/>
    <property type="evidence" value="ECO:0007669"/>
    <property type="project" value="InterPro"/>
</dbReference>
<gene>
    <name evidence="6" type="ORF">C8N34_10693</name>
</gene>
<dbReference type="InterPro" id="IPR001789">
    <property type="entry name" value="Sig_transdc_resp-reg_receiver"/>
</dbReference>
<dbReference type="FunFam" id="3.30.70.270:FF:000001">
    <property type="entry name" value="Diguanylate cyclase domain protein"/>
    <property type="match status" value="1"/>
</dbReference>
<dbReference type="RefSeq" id="WP_108128881.1">
    <property type="nucleotide sequence ID" value="NZ_QBKP01000006.1"/>
</dbReference>
<dbReference type="Gene3D" id="3.30.70.270">
    <property type="match status" value="1"/>
</dbReference>
<dbReference type="SUPFAM" id="SSF55073">
    <property type="entry name" value="Nucleotide cyclase"/>
    <property type="match status" value="1"/>
</dbReference>
<name>A0A2T6B1L6_9RHOB</name>
<dbReference type="CDD" id="cd01949">
    <property type="entry name" value="GGDEF"/>
    <property type="match status" value="1"/>
</dbReference>
<dbReference type="OrthoDB" id="9812260at2"/>
<dbReference type="Pfam" id="PF00990">
    <property type="entry name" value="GGDEF"/>
    <property type="match status" value="1"/>
</dbReference>
<sequence>MVGKILIADDVATNRIVFKVKLAAACYHPLLAGDAQTCLAMARAEKPDAILLDADLGNRRGLAVLEQLRADAATADIPVLMLAASPDAGLRLAALRAGAEDCLAKPLDDQLLMARLRNLLRLHETADELGHREQALQVLGLAEAPAGFERQGLVVVVAERPEQALLLRRQLAGRAGIEVRTMGRDEALNATAAGLAPDIFVLDAEISGPGGGLRLMSDLRARRTARHSAMVLIGQGQVPADLAMAYDMGVSAALPDDLPAEEMAFRLQALLRRKRTGDRLRHSVQDGLRLAVTDPLTGLYNRRYAQPRLAAIAERAHACGSAFAVMVIDLDRFKQVNDRWGHAAGDAVLVEVAQRLSLNLRPADLVARIGGEEFLVILPESGASEARHIAERLRHAIEKPPVALPGGETLQITVSIGLAVQDSAQAAIPAADLVDMADQALLCAKSRGRNQVIQSRSAA</sequence>
<feature type="domain" description="Response regulatory" evidence="4">
    <location>
        <begin position="4"/>
        <end position="120"/>
    </location>
</feature>
<evidence type="ECO:0000259" key="5">
    <source>
        <dbReference type="PROSITE" id="PS50887"/>
    </source>
</evidence>